<feature type="compositionally biased region" description="Basic and acidic residues" evidence="1">
    <location>
        <begin position="1"/>
        <end position="17"/>
    </location>
</feature>
<sequence length="151" mass="16699">MVREKSVEDCGSREPKTKSYRTRLGKTKPWNTPVKDIYTFEQITEDHTDSSKTKHTGTVLIRGKRLILVCQVMKEVSSLEDGGLVNEEPVAGEAETRDNSTKTTETASKSDASAMTVPGSDPEQTTIDLIFEIDIQAETQNNSSPLLSARH</sequence>
<evidence type="ECO:0000313" key="2">
    <source>
        <dbReference type="EMBL" id="EEN54983.1"/>
    </source>
</evidence>
<organism>
    <name type="scientific">Branchiostoma floridae</name>
    <name type="common">Florida lancelet</name>
    <name type="synonym">Amphioxus</name>
    <dbReference type="NCBI Taxonomy" id="7739"/>
    <lineage>
        <taxon>Eukaryota</taxon>
        <taxon>Metazoa</taxon>
        <taxon>Chordata</taxon>
        <taxon>Cephalochordata</taxon>
        <taxon>Leptocardii</taxon>
        <taxon>Amphioxiformes</taxon>
        <taxon>Branchiostomatidae</taxon>
        <taxon>Branchiostoma</taxon>
    </lineage>
</organism>
<dbReference type="EMBL" id="GG666563">
    <property type="protein sequence ID" value="EEN54983.1"/>
    <property type="molecule type" value="Genomic_DNA"/>
</dbReference>
<feature type="region of interest" description="Disordered" evidence="1">
    <location>
        <begin position="79"/>
        <end position="122"/>
    </location>
</feature>
<feature type="region of interest" description="Disordered" evidence="1">
    <location>
        <begin position="1"/>
        <end position="27"/>
    </location>
</feature>
<evidence type="ECO:0000256" key="1">
    <source>
        <dbReference type="SAM" id="MobiDB-lite"/>
    </source>
</evidence>
<gene>
    <name evidence="2" type="ORF">BRAFLDRAFT_79905</name>
</gene>
<accession>C3YY24</accession>
<dbReference type="AlphaFoldDB" id="C3YY24"/>
<feature type="compositionally biased region" description="Polar residues" evidence="1">
    <location>
        <begin position="101"/>
        <end position="113"/>
    </location>
</feature>
<protein>
    <submittedName>
        <fullName evidence="2">Uncharacterized protein</fullName>
    </submittedName>
</protein>
<reference evidence="2" key="1">
    <citation type="journal article" date="2008" name="Nature">
        <title>The amphioxus genome and the evolution of the chordate karyotype.</title>
        <authorList>
            <consortium name="US DOE Joint Genome Institute (JGI-PGF)"/>
            <person name="Putnam N.H."/>
            <person name="Butts T."/>
            <person name="Ferrier D.E.K."/>
            <person name="Furlong R.F."/>
            <person name="Hellsten U."/>
            <person name="Kawashima T."/>
            <person name="Robinson-Rechavi M."/>
            <person name="Shoguchi E."/>
            <person name="Terry A."/>
            <person name="Yu J.-K."/>
            <person name="Benito-Gutierrez E.L."/>
            <person name="Dubchak I."/>
            <person name="Garcia-Fernandez J."/>
            <person name="Gibson-Brown J.J."/>
            <person name="Grigoriev I.V."/>
            <person name="Horton A.C."/>
            <person name="de Jong P.J."/>
            <person name="Jurka J."/>
            <person name="Kapitonov V.V."/>
            <person name="Kohara Y."/>
            <person name="Kuroki Y."/>
            <person name="Lindquist E."/>
            <person name="Lucas S."/>
            <person name="Osoegawa K."/>
            <person name="Pennacchio L.A."/>
            <person name="Salamov A.A."/>
            <person name="Satou Y."/>
            <person name="Sauka-Spengler T."/>
            <person name="Schmutz J."/>
            <person name="Shin-I T."/>
            <person name="Toyoda A."/>
            <person name="Bronner-Fraser M."/>
            <person name="Fujiyama A."/>
            <person name="Holland L.Z."/>
            <person name="Holland P.W.H."/>
            <person name="Satoh N."/>
            <person name="Rokhsar D.S."/>
        </authorList>
    </citation>
    <scope>NUCLEOTIDE SEQUENCE [LARGE SCALE GENOMIC DNA]</scope>
    <source>
        <strain evidence="2">S238N-H82</strain>
        <tissue evidence="2">Testes</tissue>
    </source>
</reference>
<name>C3YY24_BRAFL</name>
<dbReference type="InParanoid" id="C3YY24"/>
<proteinExistence type="predicted"/>